<dbReference type="Proteomes" id="UP000275078">
    <property type="component" value="Unassembled WGS sequence"/>
</dbReference>
<evidence type="ECO:0000313" key="4">
    <source>
        <dbReference type="Proteomes" id="UP000275078"/>
    </source>
</evidence>
<evidence type="ECO:0000313" key="3">
    <source>
        <dbReference type="EMBL" id="RPA75425.1"/>
    </source>
</evidence>
<dbReference type="OrthoDB" id="2506204at2759"/>
<sequence>MTGLLFPRISGGTTLLLVACVFLLAFAKPAHAFGAGNIASIARIEGRNFRHGDIEDAIKNLAFLGGAKWSAMNLRRVYFGNWLRDYSQALDVGTITKAQPSTIRVIVWVLAFMSFGYATAEFEVTEERLGVYRPEEHIDNPKDYADNTDARAYEPRLRPPVHPTELAIDPRTAMKNYIANEEGGWATSSGYVKHSLNRSIYYGRKYVAEGIEADLCEALRCLGQALHTMEDFSAHSNYVELALLEMGFQDVFPHTGAYTQVQVTDPNHYGRTVWPLVTGTFGAVDFYHSVLGEAQDKFTQSEIDEVNQTLGDAHTADRQGNECSTLRALLNQIPDTSALSNDAEKLERDAAAKEMENVHIDPSQYGSRAAAGSGGFDPEKTIRDIYPILEFRDKVMRKIEEIIEKIPGLMAIVERISESLTIFVMSLLAPYVQPLIARATLELQAGSSALIGTSAEHQWEVWSDPYSSDPTHSMLSKDHFSNILNSPAGQIAYSVVEYVVPRVLYAFEHPAVPVHEVLADVTAVFHHPALRDPRHELHTTMFNCVQTWVNNLPDRGSHLNAMLNSEAVKHGKNHTNGEVGGGAHGGHGKCSNGEWSKAEKVKKGGKKKKKEDTIEIGGMKIPTGALGALAGAGGGGKNQPGLQGLLGGVLQGFADQGSVDEYFAPFHCYLCGRGCGLMLTVV</sequence>
<evidence type="ECO:0000256" key="2">
    <source>
        <dbReference type="SAM" id="SignalP"/>
    </source>
</evidence>
<dbReference type="EMBL" id="ML119764">
    <property type="protein sequence ID" value="RPA75425.1"/>
    <property type="molecule type" value="Genomic_DNA"/>
</dbReference>
<keyword evidence="4" id="KW-1185">Reference proteome</keyword>
<accession>A0A3N4HNL9</accession>
<evidence type="ECO:0000256" key="1">
    <source>
        <dbReference type="SAM" id="MobiDB-lite"/>
    </source>
</evidence>
<dbReference type="AlphaFoldDB" id="A0A3N4HNL9"/>
<feature type="region of interest" description="Disordered" evidence="1">
    <location>
        <begin position="572"/>
        <end position="611"/>
    </location>
</feature>
<dbReference type="PANTHER" id="PTHR14905:SF7">
    <property type="entry name" value="VON WILLEBRAND FACTOR A DOMAIN-CONTAINING PROTEIN 7"/>
    <property type="match status" value="1"/>
</dbReference>
<protein>
    <submittedName>
        <fullName evidence="3">Heterokaryon incompatibility Het-C</fullName>
    </submittedName>
</protein>
<dbReference type="PANTHER" id="PTHR14905">
    <property type="entry name" value="NG37"/>
    <property type="match status" value="1"/>
</dbReference>
<dbReference type="Pfam" id="PF07217">
    <property type="entry name" value="Het-C"/>
    <property type="match status" value="1"/>
</dbReference>
<keyword evidence="2" id="KW-0732">Signal</keyword>
<dbReference type="InterPro" id="IPR052577">
    <property type="entry name" value="VWA7"/>
</dbReference>
<gene>
    <name evidence="3" type="ORF">BJ508DRAFT_214521</name>
</gene>
<proteinExistence type="predicted"/>
<dbReference type="InterPro" id="IPR010816">
    <property type="entry name" value="Het-C"/>
</dbReference>
<feature type="chain" id="PRO_5017967499" evidence="2">
    <location>
        <begin position="33"/>
        <end position="682"/>
    </location>
</feature>
<organism evidence="3 4">
    <name type="scientific">Ascobolus immersus RN42</name>
    <dbReference type="NCBI Taxonomy" id="1160509"/>
    <lineage>
        <taxon>Eukaryota</taxon>
        <taxon>Fungi</taxon>
        <taxon>Dikarya</taxon>
        <taxon>Ascomycota</taxon>
        <taxon>Pezizomycotina</taxon>
        <taxon>Pezizomycetes</taxon>
        <taxon>Pezizales</taxon>
        <taxon>Ascobolaceae</taxon>
        <taxon>Ascobolus</taxon>
    </lineage>
</organism>
<feature type="signal peptide" evidence="2">
    <location>
        <begin position="1"/>
        <end position="32"/>
    </location>
</feature>
<name>A0A3N4HNL9_ASCIM</name>
<dbReference type="STRING" id="1160509.A0A3N4HNL9"/>
<reference evidence="3 4" key="1">
    <citation type="journal article" date="2018" name="Nat. Ecol. Evol.">
        <title>Pezizomycetes genomes reveal the molecular basis of ectomycorrhizal truffle lifestyle.</title>
        <authorList>
            <person name="Murat C."/>
            <person name="Payen T."/>
            <person name="Noel B."/>
            <person name="Kuo A."/>
            <person name="Morin E."/>
            <person name="Chen J."/>
            <person name="Kohler A."/>
            <person name="Krizsan K."/>
            <person name="Balestrini R."/>
            <person name="Da Silva C."/>
            <person name="Montanini B."/>
            <person name="Hainaut M."/>
            <person name="Levati E."/>
            <person name="Barry K.W."/>
            <person name="Belfiori B."/>
            <person name="Cichocki N."/>
            <person name="Clum A."/>
            <person name="Dockter R.B."/>
            <person name="Fauchery L."/>
            <person name="Guy J."/>
            <person name="Iotti M."/>
            <person name="Le Tacon F."/>
            <person name="Lindquist E.A."/>
            <person name="Lipzen A."/>
            <person name="Malagnac F."/>
            <person name="Mello A."/>
            <person name="Molinier V."/>
            <person name="Miyauchi S."/>
            <person name="Poulain J."/>
            <person name="Riccioni C."/>
            <person name="Rubini A."/>
            <person name="Sitrit Y."/>
            <person name="Splivallo R."/>
            <person name="Traeger S."/>
            <person name="Wang M."/>
            <person name="Zifcakova L."/>
            <person name="Wipf D."/>
            <person name="Zambonelli A."/>
            <person name="Paolocci F."/>
            <person name="Nowrousian M."/>
            <person name="Ottonello S."/>
            <person name="Baldrian P."/>
            <person name="Spatafora J.W."/>
            <person name="Henrissat B."/>
            <person name="Nagy L.G."/>
            <person name="Aury J.M."/>
            <person name="Wincker P."/>
            <person name="Grigoriev I.V."/>
            <person name="Bonfante P."/>
            <person name="Martin F.M."/>
        </authorList>
    </citation>
    <scope>NUCLEOTIDE SEQUENCE [LARGE SCALE GENOMIC DNA]</scope>
    <source>
        <strain evidence="3 4">RN42</strain>
    </source>
</reference>